<evidence type="ECO:0000256" key="1">
    <source>
        <dbReference type="SAM" id="MobiDB-lite"/>
    </source>
</evidence>
<dbReference type="Proteomes" id="UP000694864">
    <property type="component" value="Chromosome 11"/>
</dbReference>
<protein>
    <submittedName>
        <fullName evidence="4">Uncharacterized protein LOC104727398</fullName>
    </submittedName>
</protein>
<evidence type="ECO:0000313" key="4">
    <source>
        <dbReference type="RefSeq" id="XP_010444796.1"/>
    </source>
</evidence>
<reference evidence="3" key="1">
    <citation type="journal article" date="2014" name="Nat. Commun.">
        <title>The emerging biofuel crop Camelina sativa retains a highly undifferentiated hexaploid genome structure.</title>
        <authorList>
            <person name="Kagale S."/>
            <person name="Koh C."/>
            <person name="Nixon J."/>
            <person name="Bollina V."/>
            <person name="Clarke W.E."/>
            <person name="Tuteja R."/>
            <person name="Spillane C."/>
            <person name="Robinson S.J."/>
            <person name="Links M.G."/>
            <person name="Clarke C."/>
            <person name="Higgins E.E."/>
            <person name="Huebert T."/>
            <person name="Sharpe A.G."/>
            <person name="Parkin I.A."/>
        </authorList>
    </citation>
    <scope>NUCLEOTIDE SEQUENCE [LARGE SCALE GENOMIC DNA]</scope>
    <source>
        <strain evidence="3">cv. DH55</strain>
    </source>
</reference>
<feature type="compositionally biased region" description="Acidic residues" evidence="1">
    <location>
        <begin position="202"/>
        <end position="225"/>
    </location>
</feature>
<keyword evidence="3" id="KW-1185">Reference proteome</keyword>
<accession>A0ABM0UR26</accession>
<feature type="compositionally biased region" description="Basic and acidic residues" evidence="1">
    <location>
        <begin position="189"/>
        <end position="201"/>
    </location>
</feature>
<reference evidence="4" key="2">
    <citation type="submission" date="2025-08" db="UniProtKB">
        <authorList>
            <consortium name="RefSeq"/>
        </authorList>
    </citation>
    <scope>IDENTIFICATION</scope>
    <source>
        <tissue evidence="4">Leaf</tissue>
    </source>
</reference>
<organism evidence="3 4">
    <name type="scientific">Camelina sativa</name>
    <name type="common">False flax</name>
    <name type="synonym">Myagrum sativum</name>
    <dbReference type="NCBI Taxonomy" id="90675"/>
    <lineage>
        <taxon>Eukaryota</taxon>
        <taxon>Viridiplantae</taxon>
        <taxon>Streptophyta</taxon>
        <taxon>Embryophyta</taxon>
        <taxon>Tracheophyta</taxon>
        <taxon>Spermatophyta</taxon>
        <taxon>Magnoliopsida</taxon>
        <taxon>eudicotyledons</taxon>
        <taxon>Gunneridae</taxon>
        <taxon>Pentapetalae</taxon>
        <taxon>rosids</taxon>
        <taxon>malvids</taxon>
        <taxon>Brassicales</taxon>
        <taxon>Brassicaceae</taxon>
        <taxon>Camelineae</taxon>
        <taxon>Camelina</taxon>
    </lineage>
</organism>
<sequence length="257" mass="29173">MDSFDLDNVKAEKAKALRRFNRFRRIGSFFRAAEVCVALLLVFWTFTRLPFAVQISGAFLRRIAALVSTPLFVFLLGNSIVLVLLTKSSSDQTTASPAASTTNAETEIYEAFVRSVESRSKLSDDEDLADETVYHDKQVIVTHLNADENITHVQIDRPSSKVYGRSKSDVSAKQSSSPNIMKRGSLQRSKTDKCCIVREIENQEEEEERDDNNNNDDPEEDDMSNEEFQKTIEAFIAKERLFRRQESLAVVVHNIKP</sequence>
<feature type="transmembrane region" description="Helical" evidence="2">
    <location>
        <begin position="28"/>
        <end position="47"/>
    </location>
</feature>
<feature type="transmembrane region" description="Helical" evidence="2">
    <location>
        <begin position="59"/>
        <end position="85"/>
    </location>
</feature>
<evidence type="ECO:0000256" key="2">
    <source>
        <dbReference type="SAM" id="Phobius"/>
    </source>
</evidence>
<keyword evidence="2" id="KW-0472">Membrane</keyword>
<keyword evidence="2" id="KW-0812">Transmembrane</keyword>
<dbReference type="GeneID" id="104727398"/>
<keyword evidence="2" id="KW-1133">Transmembrane helix</keyword>
<proteinExistence type="predicted"/>
<evidence type="ECO:0000313" key="3">
    <source>
        <dbReference type="Proteomes" id="UP000694864"/>
    </source>
</evidence>
<name>A0ABM0UR26_CAMSA</name>
<dbReference type="RefSeq" id="XP_010444796.1">
    <property type="nucleotide sequence ID" value="XM_010446494.2"/>
</dbReference>
<dbReference type="PANTHER" id="PTHR33640:SF3">
    <property type="entry name" value="DUF4408 DOMAIN-CONTAINING PROTEIN"/>
    <property type="match status" value="1"/>
</dbReference>
<dbReference type="PANTHER" id="PTHR33640">
    <property type="entry name" value="TRANSMEMBRANE PROTEIN"/>
    <property type="match status" value="1"/>
</dbReference>
<feature type="region of interest" description="Disordered" evidence="1">
    <location>
        <begin position="156"/>
        <end position="230"/>
    </location>
</feature>
<gene>
    <name evidence="4" type="primary">LOC104727398</name>
</gene>